<evidence type="ECO:0000313" key="10">
    <source>
        <dbReference type="Proteomes" id="UP000198669"/>
    </source>
</evidence>
<dbReference type="STRING" id="2177.BHR79_00460"/>
<evidence type="ECO:0000256" key="2">
    <source>
        <dbReference type="ARBA" id="ARBA00022771"/>
    </source>
</evidence>
<keyword evidence="3" id="KW-0862">Zinc</keyword>
<dbReference type="Proteomes" id="UP000186879">
    <property type="component" value="Chromosome"/>
</dbReference>
<dbReference type="SUPFAM" id="SSF143555">
    <property type="entry name" value="FwdE-like"/>
    <property type="match status" value="1"/>
</dbReference>
<dbReference type="PANTHER" id="PTHR39418">
    <property type="entry name" value="DEHYDROGENASE-RELATED"/>
    <property type="match status" value="1"/>
</dbReference>
<dbReference type="Pfam" id="PF02663">
    <property type="entry name" value="FmdE"/>
    <property type="match status" value="1"/>
</dbReference>
<name>A0A1L3PZS1_9EURY</name>
<evidence type="ECO:0000259" key="5">
    <source>
        <dbReference type="Pfam" id="PF02663"/>
    </source>
</evidence>
<protein>
    <submittedName>
        <fullName evidence="6 8">Formylmethanofuran dehydrogenase</fullName>
    </submittedName>
</protein>
<reference evidence="6 9" key="1">
    <citation type="submission" date="2016-10" db="EMBL/GenBank/DDBJ databases">
        <title>Methanohalophilus halophilus.</title>
        <authorList>
            <person name="L'haridon S."/>
        </authorList>
    </citation>
    <scope>NUCLEOTIDE SEQUENCE [LARGE SCALE GENOMIC DNA]</scope>
    <source>
        <strain evidence="6 9">Z-7982</strain>
    </source>
</reference>
<evidence type="ECO:0000256" key="3">
    <source>
        <dbReference type="ARBA" id="ARBA00022833"/>
    </source>
</evidence>
<dbReference type="EMBL" id="CP017921">
    <property type="protein sequence ID" value="APH38099.1"/>
    <property type="molecule type" value="Genomic_DNA"/>
</dbReference>
<dbReference type="KEGG" id="mhaz:BHR79_00460"/>
<evidence type="ECO:0000313" key="7">
    <source>
        <dbReference type="EMBL" id="RNI11036.1"/>
    </source>
</evidence>
<reference evidence="8 10" key="2">
    <citation type="submission" date="2016-10" db="EMBL/GenBank/DDBJ databases">
        <authorList>
            <person name="de Groot N.N."/>
        </authorList>
    </citation>
    <scope>NUCLEOTIDE SEQUENCE [LARGE SCALE GENOMIC DNA]</scope>
    <source>
        <strain evidence="8 10">Z-7982</strain>
    </source>
</reference>
<dbReference type="EMBL" id="RJJG01000001">
    <property type="protein sequence ID" value="RNI11036.1"/>
    <property type="molecule type" value="Genomic_DNA"/>
</dbReference>
<dbReference type="Pfam" id="PF01258">
    <property type="entry name" value="zf-dskA_traR"/>
    <property type="match status" value="1"/>
</dbReference>
<sequence>MEIEDAIKFHGHLCPGLSLGFRAAKTAEEHFKNIRAEDEELVCIVENKSCSVDAIQVVNGCTFGKGNLIYRDFGKHAYTFFNRGNDKALRLVVKPDGMKNDEEHQNLFPKIREGIATEEEKKQFKQKHEEKSHEVLNMPLEELFKIEEIEIKPPEKAVIFQTLICSECGEGMMESRARVMNGNYYCLPCFEKYDI</sequence>
<evidence type="ECO:0000259" key="4">
    <source>
        <dbReference type="Pfam" id="PF01258"/>
    </source>
</evidence>
<dbReference type="Gene3D" id="3.30.1330.130">
    <property type="match status" value="1"/>
</dbReference>
<dbReference type="GO" id="GO:0008270">
    <property type="term" value="F:zinc ion binding"/>
    <property type="evidence" value="ECO:0007669"/>
    <property type="project" value="UniProtKB-KW"/>
</dbReference>
<keyword evidence="2" id="KW-0863">Zinc-finger</keyword>
<gene>
    <name evidence="6" type="ORF">BHR79_00460</name>
    <name evidence="7" type="ORF">EFE40_02340</name>
    <name evidence="8" type="ORF">SAMN04515625_1686</name>
</gene>
<proteinExistence type="predicted"/>
<dbReference type="InterPro" id="IPR053194">
    <property type="entry name" value="tRNA_methyltr_O"/>
</dbReference>
<evidence type="ECO:0000313" key="9">
    <source>
        <dbReference type="Proteomes" id="UP000186879"/>
    </source>
</evidence>
<dbReference type="PIRSF" id="PIRSF006578">
    <property type="entry name" value="FwdE"/>
    <property type="match status" value="1"/>
</dbReference>
<dbReference type="AlphaFoldDB" id="A0A1L3PZS1"/>
<evidence type="ECO:0000313" key="6">
    <source>
        <dbReference type="EMBL" id="APH38099.1"/>
    </source>
</evidence>
<dbReference type="InterPro" id="IPR026328">
    <property type="entry name" value="FmdE"/>
</dbReference>
<dbReference type="RefSeq" id="WP_072560255.1">
    <property type="nucleotide sequence ID" value="NZ_CP017921.1"/>
</dbReference>
<organism evidence="6 9">
    <name type="scientific">Methanohalophilus halophilus</name>
    <dbReference type="NCBI Taxonomy" id="2177"/>
    <lineage>
        <taxon>Archaea</taxon>
        <taxon>Methanobacteriati</taxon>
        <taxon>Methanobacteriota</taxon>
        <taxon>Stenosarchaea group</taxon>
        <taxon>Methanomicrobia</taxon>
        <taxon>Methanosarcinales</taxon>
        <taxon>Methanosarcinaceae</taxon>
        <taxon>Methanohalophilus</taxon>
    </lineage>
</organism>
<evidence type="ECO:0000256" key="1">
    <source>
        <dbReference type="ARBA" id="ARBA00022723"/>
    </source>
</evidence>
<dbReference type="InterPro" id="IPR003814">
    <property type="entry name" value="FmdEsu_dom"/>
</dbReference>
<feature type="domain" description="Formylmethanofuran dehydrogenase subunit E" evidence="5">
    <location>
        <begin position="9"/>
        <end position="145"/>
    </location>
</feature>
<dbReference type="GeneID" id="30582180"/>
<dbReference type="EMBL" id="FNMU01000005">
    <property type="protein sequence ID" value="SDW82972.1"/>
    <property type="molecule type" value="Genomic_DNA"/>
</dbReference>
<feature type="domain" description="Zinc finger DksA/TraR C4-type" evidence="4">
    <location>
        <begin position="162"/>
        <end position="193"/>
    </location>
</feature>
<dbReference type="PANTHER" id="PTHR39418:SF1">
    <property type="entry name" value="DEHYDROGENASE"/>
    <property type="match status" value="1"/>
</dbReference>
<dbReference type="Proteomes" id="UP000267921">
    <property type="component" value="Unassembled WGS sequence"/>
</dbReference>
<evidence type="ECO:0000313" key="11">
    <source>
        <dbReference type="Proteomes" id="UP000267921"/>
    </source>
</evidence>
<accession>A0A1L3PZS1</accession>
<dbReference type="Proteomes" id="UP000198669">
    <property type="component" value="Unassembled WGS sequence"/>
</dbReference>
<keyword evidence="1" id="KW-0479">Metal-binding</keyword>
<keyword evidence="9" id="KW-1185">Reference proteome</keyword>
<reference evidence="7 11" key="3">
    <citation type="submission" date="2018-10" db="EMBL/GenBank/DDBJ databases">
        <title>Cultivation of a novel Methanohalophilus strain from Kebrit Deep of the Red Sea and a genomic comparison of members of the genus Methanohalophilus.</title>
        <authorList>
            <person name="Guan Y."/>
            <person name="Ngugi D.K."/>
            <person name="Stingl U."/>
        </authorList>
    </citation>
    <scope>NUCLEOTIDE SEQUENCE [LARGE SCALE GENOMIC DNA]</scope>
    <source>
        <strain evidence="7 11">DSM 3094</strain>
    </source>
</reference>
<dbReference type="OrthoDB" id="31120at2157"/>
<dbReference type="InterPro" id="IPR000962">
    <property type="entry name" value="Znf_DskA_TraR"/>
</dbReference>
<evidence type="ECO:0000313" key="8">
    <source>
        <dbReference type="EMBL" id="SDW82972.1"/>
    </source>
</evidence>